<dbReference type="InterPro" id="IPR003016">
    <property type="entry name" value="2-oxoA_DH_lipoyl-BS"/>
</dbReference>
<dbReference type="Pfam" id="PF01597">
    <property type="entry name" value="GCV_H"/>
    <property type="match status" value="1"/>
</dbReference>
<dbReference type="GO" id="GO:0019464">
    <property type="term" value="P:glycine decarboxylation via glycine cleavage system"/>
    <property type="evidence" value="ECO:0007669"/>
    <property type="project" value="InterPro"/>
</dbReference>
<dbReference type="InterPro" id="IPR033753">
    <property type="entry name" value="GCV_H/Fam206"/>
</dbReference>
<dbReference type="SUPFAM" id="SSF51230">
    <property type="entry name" value="Single hybrid motif"/>
    <property type="match status" value="1"/>
</dbReference>
<accession>X1KTR8</accession>
<keyword evidence="2" id="KW-0450">Lipoyl</keyword>
<dbReference type="PANTHER" id="PTHR11715:SF3">
    <property type="entry name" value="GLYCINE CLEAVAGE SYSTEM H PROTEIN-RELATED"/>
    <property type="match status" value="1"/>
</dbReference>
<name>X1KTR8_9ZZZZ</name>
<dbReference type="PANTHER" id="PTHR11715">
    <property type="entry name" value="GLYCINE CLEAVAGE SYSTEM H PROTEIN"/>
    <property type="match status" value="1"/>
</dbReference>
<dbReference type="EMBL" id="BARU01045463">
    <property type="protein sequence ID" value="GAH93549.1"/>
    <property type="molecule type" value="Genomic_DNA"/>
</dbReference>
<dbReference type="GO" id="GO:0009249">
    <property type="term" value="P:protein lipoylation"/>
    <property type="evidence" value="ECO:0007669"/>
    <property type="project" value="TreeGrafter"/>
</dbReference>
<organism evidence="4">
    <name type="scientific">marine sediment metagenome</name>
    <dbReference type="NCBI Taxonomy" id="412755"/>
    <lineage>
        <taxon>unclassified sequences</taxon>
        <taxon>metagenomes</taxon>
        <taxon>ecological metagenomes</taxon>
    </lineage>
</organism>
<evidence type="ECO:0000256" key="1">
    <source>
        <dbReference type="ARBA" id="ARBA00009249"/>
    </source>
</evidence>
<proteinExistence type="inferred from homology"/>
<dbReference type="InterPro" id="IPR011053">
    <property type="entry name" value="Single_hybrid_motif"/>
</dbReference>
<gene>
    <name evidence="4" type="ORF">S03H2_68971</name>
</gene>
<comment type="caution">
    <text evidence="4">The sequence shown here is derived from an EMBL/GenBank/DDBJ whole genome shotgun (WGS) entry which is preliminary data.</text>
</comment>
<evidence type="ECO:0000313" key="4">
    <source>
        <dbReference type="EMBL" id="GAH93549.1"/>
    </source>
</evidence>
<dbReference type="InterPro" id="IPR002930">
    <property type="entry name" value="GCV_H"/>
</dbReference>
<dbReference type="PROSITE" id="PS50968">
    <property type="entry name" value="BIOTINYL_LIPOYL"/>
    <property type="match status" value="1"/>
</dbReference>
<dbReference type="Gene3D" id="2.40.50.100">
    <property type="match status" value="1"/>
</dbReference>
<feature type="domain" description="Lipoyl-binding" evidence="3">
    <location>
        <begin position="1"/>
        <end position="63"/>
    </location>
</feature>
<dbReference type="GO" id="GO:0005960">
    <property type="term" value="C:glycine cleavage complex"/>
    <property type="evidence" value="ECO:0007669"/>
    <property type="project" value="InterPro"/>
</dbReference>
<evidence type="ECO:0000259" key="3">
    <source>
        <dbReference type="PROSITE" id="PS50968"/>
    </source>
</evidence>
<protein>
    <recommendedName>
        <fullName evidence="3">Lipoyl-binding domain-containing protein</fullName>
    </recommendedName>
</protein>
<comment type="similarity">
    <text evidence="1">Belongs to the GcvH family.</text>
</comment>
<dbReference type="GO" id="GO:0005737">
    <property type="term" value="C:cytoplasm"/>
    <property type="evidence" value="ECO:0007669"/>
    <property type="project" value="TreeGrafter"/>
</dbReference>
<reference evidence="4" key="1">
    <citation type="journal article" date="2014" name="Front. Microbiol.">
        <title>High frequency of phylogenetically diverse reductive dehalogenase-homologous genes in deep subseafloor sedimentary metagenomes.</title>
        <authorList>
            <person name="Kawai M."/>
            <person name="Futagami T."/>
            <person name="Toyoda A."/>
            <person name="Takaki Y."/>
            <person name="Nishi S."/>
            <person name="Hori S."/>
            <person name="Arai W."/>
            <person name="Tsubouchi T."/>
            <person name="Morono Y."/>
            <person name="Uchiyama I."/>
            <person name="Ito T."/>
            <person name="Fujiyama A."/>
            <person name="Inagaki F."/>
            <person name="Takami H."/>
        </authorList>
    </citation>
    <scope>NUCLEOTIDE SEQUENCE</scope>
    <source>
        <strain evidence="4">Expedition CK06-06</strain>
    </source>
</reference>
<dbReference type="AlphaFoldDB" id="X1KTR8"/>
<dbReference type="PROSITE" id="PS00189">
    <property type="entry name" value="LIPOYL"/>
    <property type="match status" value="1"/>
</dbReference>
<dbReference type="InterPro" id="IPR000089">
    <property type="entry name" value="Biotin_lipoyl"/>
</dbReference>
<evidence type="ECO:0000256" key="2">
    <source>
        <dbReference type="ARBA" id="ARBA00022823"/>
    </source>
</evidence>
<sequence>MDPPNPDEEVKKDDEVSIIESVKAASPIYAPVSGIISEANGDLDETPELINQKPFDTFIFAIKLSDSSELDELMDAGEYEKFVEQEKT</sequence>